<organism evidence="2 3">
    <name type="scientific">Lojkania enalia</name>
    <dbReference type="NCBI Taxonomy" id="147567"/>
    <lineage>
        <taxon>Eukaryota</taxon>
        <taxon>Fungi</taxon>
        <taxon>Dikarya</taxon>
        <taxon>Ascomycota</taxon>
        <taxon>Pezizomycotina</taxon>
        <taxon>Dothideomycetes</taxon>
        <taxon>Pleosporomycetidae</taxon>
        <taxon>Pleosporales</taxon>
        <taxon>Pleosporales incertae sedis</taxon>
        <taxon>Lojkania</taxon>
    </lineage>
</organism>
<keyword evidence="1" id="KW-0732">Signal</keyword>
<evidence type="ECO:0000313" key="3">
    <source>
        <dbReference type="Proteomes" id="UP000800093"/>
    </source>
</evidence>
<feature type="signal peptide" evidence="1">
    <location>
        <begin position="1"/>
        <end position="17"/>
    </location>
</feature>
<dbReference type="Proteomes" id="UP000800093">
    <property type="component" value="Unassembled WGS sequence"/>
</dbReference>
<evidence type="ECO:0000313" key="2">
    <source>
        <dbReference type="EMBL" id="KAF2269045.1"/>
    </source>
</evidence>
<gene>
    <name evidence="2" type="ORF">CC78DRAFT_565137</name>
</gene>
<feature type="chain" id="PRO_5040196338" description="Curlin" evidence="1">
    <location>
        <begin position="18"/>
        <end position="135"/>
    </location>
</feature>
<comment type="caution">
    <text evidence="2">The sequence shown here is derived from an EMBL/GenBank/DDBJ whole genome shotgun (WGS) entry which is preliminary data.</text>
</comment>
<dbReference type="AlphaFoldDB" id="A0A9P4N9E9"/>
<accession>A0A9P4N9E9</accession>
<evidence type="ECO:0000256" key="1">
    <source>
        <dbReference type="SAM" id="SignalP"/>
    </source>
</evidence>
<dbReference type="OrthoDB" id="3686702at2759"/>
<reference evidence="3" key="1">
    <citation type="journal article" date="2020" name="Stud. Mycol.">
        <title>101 Dothideomycetes genomes: A test case for predicting lifestyles and emergence of pathogens.</title>
        <authorList>
            <person name="Haridas S."/>
            <person name="Albert R."/>
            <person name="Binder M."/>
            <person name="Bloem J."/>
            <person name="LaButti K."/>
            <person name="Salamov A."/>
            <person name="Andreopoulos B."/>
            <person name="Baker S."/>
            <person name="Barry K."/>
            <person name="Bills G."/>
            <person name="Bluhm B."/>
            <person name="Cannon C."/>
            <person name="Castanera R."/>
            <person name="Culley D."/>
            <person name="Daum C."/>
            <person name="Ezra D."/>
            <person name="Gonzalez J."/>
            <person name="Henrissat B."/>
            <person name="Kuo A."/>
            <person name="Liang C."/>
            <person name="Lipzen A."/>
            <person name="Lutzoni F."/>
            <person name="Magnuson J."/>
            <person name="Mondo S."/>
            <person name="Nolan M."/>
            <person name="Ohm R."/>
            <person name="Pangilinan J."/>
            <person name="Park H.-J."/>
            <person name="Ramirez L."/>
            <person name="Alfaro M."/>
            <person name="Sun H."/>
            <person name="Tritt A."/>
            <person name="Yoshinaga Y."/>
            <person name="Zwiers L.-H."/>
            <person name="Turgeon B."/>
            <person name="Goodwin S."/>
            <person name="Spatafora J."/>
            <person name="Crous P."/>
            <person name="Grigoriev I."/>
        </authorList>
    </citation>
    <scope>NUCLEOTIDE SEQUENCE [LARGE SCALE GENOMIC DNA]</scope>
    <source>
        <strain evidence="3">CBS 304.66</strain>
    </source>
</reference>
<keyword evidence="3" id="KW-1185">Reference proteome</keyword>
<name>A0A9P4N9E9_9PLEO</name>
<proteinExistence type="predicted"/>
<sequence length="135" mass="14059">MKTAIIFTTLLAAFVAANPVKVEQRQTRKLSIPSPSIVAHLLGTTRVLLARDDNDTAVQANIPADGSRVSIRNNFGNLGNPVQANRGNIVSGSGSCRVFRDAGATQQVGGTLNSNGNSVSFGGLVNLNNGVIICQ</sequence>
<protein>
    <recommendedName>
        <fullName evidence="4">Curlin</fullName>
    </recommendedName>
</protein>
<evidence type="ECO:0008006" key="4">
    <source>
        <dbReference type="Google" id="ProtNLM"/>
    </source>
</evidence>
<dbReference type="EMBL" id="ML986584">
    <property type="protein sequence ID" value="KAF2269045.1"/>
    <property type="molecule type" value="Genomic_DNA"/>
</dbReference>